<dbReference type="InterPro" id="IPR036646">
    <property type="entry name" value="PGAM_B_sf"/>
</dbReference>
<evidence type="ECO:0000313" key="3">
    <source>
        <dbReference type="Proteomes" id="UP001170667"/>
    </source>
</evidence>
<dbReference type="Proteomes" id="UP001170667">
    <property type="component" value="Unassembled WGS sequence"/>
</dbReference>
<name>A0ABT9CYQ7_9MOLU</name>
<dbReference type="EMBL" id="JAOSIS010000004">
    <property type="protein sequence ID" value="MDO8052542.1"/>
    <property type="molecule type" value="Genomic_DNA"/>
</dbReference>
<organism evidence="2 3">
    <name type="scientific">'Vigna radiata' phytoplasma</name>
    <dbReference type="NCBI Taxonomy" id="1177238"/>
    <lineage>
        <taxon>Bacteria</taxon>
        <taxon>Bacillati</taxon>
        <taxon>Mycoplasmatota</taxon>
        <taxon>Mollicutes</taxon>
        <taxon>Acholeplasmatales</taxon>
        <taxon>Acholeplasmataceae</taxon>
        <taxon>Candidatus Phytoplasma</taxon>
        <taxon>16SrIX (Pigeon pea witches'-broom group)</taxon>
    </lineage>
</organism>
<sequence length="95" mass="10939">MASRMLGNLLVRFRWGLFVIDIRKVHPDFKRKCSIHILIKQHNLNKNTFLHAFTDGRDTSPQSGLSYIKLLIELGFKIGSISGRYYSMDRGAKEA</sequence>
<gene>
    <name evidence="2" type="ORF">OC710_00655</name>
</gene>
<keyword evidence="3" id="KW-1185">Reference proteome</keyword>
<accession>A0ABT9CYQ7</accession>
<dbReference type="Pfam" id="PF06415">
    <property type="entry name" value="iPGM_N"/>
    <property type="match status" value="1"/>
</dbReference>
<dbReference type="Gene3D" id="3.40.1450.10">
    <property type="entry name" value="BPG-independent phosphoglycerate mutase, domain B"/>
    <property type="match status" value="1"/>
</dbReference>
<protein>
    <recommendedName>
        <fullName evidence="1">BPG-independent PGAM N-terminal domain-containing protein</fullName>
    </recommendedName>
</protein>
<dbReference type="InterPro" id="IPR011258">
    <property type="entry name" value="BPG-indep_PGM_N"/>
</dbReference>
<reference evidence="2 3" key="1">
    <citation type="journal article" date="2023" name="Int. J. Syst. Evol. Microbiol.">
        <title>The observation of taxonomic boundaries for the 16SrII and 16SrXXV phytoplasmas using genome-based delimitation.</title>
        <authorList>
            <person name="Rodrigues Jardim B."/>
            <person name="Tran-Nguyen L.T.T."/>
            <person name="Gambley C."/>
            <person name="Al-Sadi A.M."/>
            <person name="Al-Subhi A.M."/>
            <person name="Foissac X."/>
            <person name="Salar P."/>
            <person name="Cai H."/>
            <person name="Yang J.Y."/>
            <person name="Davis R."/>
            <person name="Jones L."/>
            <person name="Rodoni B."/>
            <person name="Constable F.E."/>
        </authorList>
    </citation>
    <scope>NUCLEOTIDE SEQUENCE [LARGE SCALE GENOMIC DNA]</scope>
    <source>
        <strain evidence="2">BAWM-TWN</strain>
    </source>
</reference>
<comment type="caution">
    <text evidence="2">The sequence shown here is derived from an EMBL/GenBank/DDBJ whole genome shotgun (WGS) entry which is preliminary data.</text>
</comment>
<evidence type="ECO:0000313" key="2">
    <source>
        <dbReference type="EMBL" id="MDO8052542.1"/>
    </source>
</evidence>
<evidence type="ECO:0000259" key="1">
    <source>
        <dbReference type="Pfam" id="PF06415"/>
    </source>
</evidence>
<dbReference type="SUPFAM" id="SSF64158">
    <property type="entry name" value="2,3-Bisphosphoglycerate-independent phosphoglycerate mutase, substrate-binding domain"/>
    <property type="match status" value="1"/>
</dbReference>
<feature type="domain" description="BPG-independent PGAM N-terminal" evidence="1">
    <location>
        <begin position="25"/>
        <end position="91"/>
    </location>
</feature>
<proteinExistence type="predicted"/>